<sequence>MVVSRSAEGVLVCYQRTDSFKAVVENVLLNDTDNLGVDIDSTRQLQSLLTSSPVVAMRIPTKCTVTARIDTSTTPTMASETAKETCLTTLSTKAAAVEEETPSKPTREGCI</sequence>
<comment type="caution">
    <text evidence="1">The sequence shown here is derived from an EMBL/GenBank/DDBJ whole genome shotgun (WGS) entry which is preliminary data.</text>
</comment>
<accession>A0AAV4EAJ3</accession>
<evidence type="ECO:0000313" key="1">
    <source>
        <dbReference type="EMBL" id="GFR57998.1"/>
    </source>
</evidence>
<dbReference type="Proteomes" id="UP000762676">
    <property type="component" value="Unassembled WGS sequence"/>
</dbReference>
<dbReference type="EMBL" id="BMAT01007122">
    <property type="protein sequence ID" value="GFR57998.1"/>
    <property type="molecule type" value="Genomic_DNA"/>
</dbReference>
<name>A0AAV4EAJ3_9GAST</name>
<protein>
    <submittedName>
        <fullName evidence="1">Uncharacterized protein</fullName>
    </submittedName>
</protein>
<dbReference type="AlphaFoldDB" id="A0AAV4EAJ3"/>
<evidence type="ECO:0000313" key="2">
    <source>
        <dbReference type="Proteomes" id="UP000762676"/>
    </source>
</evidence>
<keyword evidence="2" id="KW-1185">Reference proteome</keyword>
<organism evidence="1 2">
    <name type="scientific">Elysia marginata</name>
    <dbReference type="NCBI Taxonomy" id="1093978"/>
    <lineage>
        <taxon>Eukaryota</taxon>
        <taxon>Metazoa</taxon>
        <taxon>Spiralia</taxon>
        <taxon>Lophotrochozoa</taxon>
        <taxon>Mollusca</taxon>
        <taxon>Gastropoda</taxon>
        <taxon>Heterobranchia</taxon>
        <taxon>Euthyneura</taxon>
        <taxon>Panpulmonata</taxon>
        <taxon>Sacoglossa</taxon>
        <taxon>Placobranchoidea</taxon>
        <taxon>Plakobranchidae</taxon>
        <taxon>Elysia</taxon>
    </lineage>
</organism>
<reference evidence="1 2" key="1">
    <citation type="journal article" date="2021" name="Elife">
        <title>Chloroplast acquisition without the gene transfer in kleptoplastic sea slugs, Plakobranchus ocellatus.</title>
        <authorList>
            <person name="Maeda T."/>
            <person name="Takahashi S."/>
            <person name="Yoshida T."/>
            <person name="Shimamura S."/>
            <person name="Takaki Y."/>
            <person name="Nagai Y."/>
            <person name="Toyoda A."/>
            <person name="Suzuki Y."/>
            <person name="Arimoto A."/>
            <person name="Ishii H."/>
            <person name="Satoh N."/>
            <person name="Nishiyama T."/>
            <person name="Hasebe M."/>
            <person name="Maruyama T."/>
            <person name="Minagawa J."/>
            <person name="Obokata J."/>
            <person name="Shigenobu S."/>
        </authorList>
    </citation>
    <scope>NUCLEOTIDE SEQUENCE [LARGE SCALE GENOMIC DNA]</scope>
</reference>
<gene>
    <name evidence="1" type="ORF">ElyMa_003469900</name>
</gene>
<proteinExistence type="predicted"/>